<dbReference type="Proteomes" id="UP000800035">
    <property type="component" value="Unassembled WGS sequence"/>
</dbReference>
<evidence type="ECO:0000256" key="1">
    <source>
        <dbReference type="SAM" id="MobiDB-lite"/>
    </source>
</evidence>
<sequence>MSTLNIVKYYFHKGDVPTSKGRMHQLIALGYQTARAMELYPQAVLVRPPSPEKRQKDPRGDHVTFSYKTQDHLGRQTHVACHGYVKDRQTLEFKEAMHVGEKPDSTKKASGKDAWPGPASLWEAPEIGYGHIPEK</sequence>
<organism evidence="2 3">
    <name type="scientific">Byssothecium circinans</name>
    <dbReference type="NCBI Taxonomy" id="147558"/>
    <lineage>
        <taxon>Eukaryota</taxon>
        <taxon>Fungi</taxon>
        <taxon>Dikarya</taxon>
        <taxon>Ascomycota</taxon>
        <taxon>Pezizomycotina</taxon>
        <taxon>Dothideomycetes</taxon>
        <taxon>Pleosporomycetidae</taxon>
        <taxon>Pleosporales</taxon>
        <taxon>Massarineae</taxon>
        <taxon>Massarinaceae</taxon>
        <taxon>Byssothecium</taxon>
    </lineage>
</organism>
<dbReference type="AlphaFoldDB" id="A0A6A5TL43"/>
<feature type="compositionally biased region" description="Basic and acidic residues" evidence="1">
    <location>
        <begin position="98"/>
        <end position="111"/>
    </location>
</feature>
<dbReference type="OrthoDB" id="4955540at2759"/>
<evidence type="ECO:0000313" key="3">
    <source>
        <dbReference type="Proteomes" id="UP000800035"/>
    </source>
</evidence>
<reference evidence="2" key="1">
    <citation type="journal article" date="2020" name="Stud. Mycol.">
        <title>101 Dothideomycetes genomes: a test case for predicting lifestyles and emergence of pathogens.</title>
        <authorList>
            <person name="Haridas S."/>
            <person name="Albert R."/>
            <person name="Binder M."/>
            <person name="Bloem J."/>
            <person name="Labutti K."/>
            <person name="Salamov A."/>
            <person name="Andreopoulos B."/>
            <person name="Baker S."/>
            <person name="Barry K."/>
            <person name="Bills G."/>
            <person name="Bluhm B."/>
            <person name="Cannon C."/>
            <person name="Castanera R."/>
            <person name="Culley D."/>
            <person name="Daum C."/>
            <person name="Ezra D."/>
            <person name="Gonzalez J."/>
            <person name="Henrissat B."/>
            <person name="Kuo A."/>
            <person name="Liang C."/>
            <person name="Lipzen A."/>
            <person name="Lutzoni F."/>
            <person name="Magnuson J."/>
            <person name="Mondo S."/>
            <person name="Nolan M."/>
            <person name="Ohm R."/>
            <person name="Pangilinan J."/>
            <person name="Park H.-J."/>
            <person name="Ramirez L."/>
            <person name="Alfaro M."/>
            <person name="Sun H."/>
            <person name="Tritt A."/>
            <person name="Yoshinaga Y."/>
            <person name="Zwiers L.-H."/>
            <person name="Turgeon B."/>
            <person name="Goodwin S."/>
            <person name="Spatafora J."/>
            <person name="Crous P."/>
            <person name="Grigoriev I."/>
        </authorList>
    </citation>
    <scope>NUCLEOTIDE SEQUENCE</scope>
    <source>
        <strain evidence="2">CBS 675.92</strain>
    </source>
</reference>
<gene>
    <name evidence="2" type="ORF">CC80DRAFT_538057</name>
</gene>
<evidence type="ECO:0000313" key="2">
    <source>
        <dbReference type="EMBL" id="KAF1952640.1"/>
    </source>
</evidence>
<keyword evidence="3" id="KW-1185">Reference proteome</keyword>
<protein>
    <submittedName>
        <fullName evidence="2">Uncharacterized protein</fullName>
    </submittedName>
</protein>
<proteinExistence type="predicted"/>
<dbReference type="EMBL" id="ML977009">
    <property type="protein sequence ID" value="KAF1952640.1"/>
    <property type="molecule type" value="Genomic_DNA"/>
</dbReference>
<accession>A0A6A5TL43</accession>
<name>A0A6A5TL43_9PLEO</name>
<feature type="region of interest" description="Disordered" evidence="1">
    <location>
        <begin position="98"/>
        <end position="120"/>
    </location>
</feature>